<name>A0A5D4ILE2_9ACTN</name>
<keyword evidence="2" id="KW-1185">Reference proteome</keyword>
<accession>A0A5D4ILE2</accession>
<dbReference type="RefSeq" id="WP_148904280.1">
    <property type="nucleotide sequence ID" value="NZ_VSZQ01000200.1"/>
</dbReference>
<evidence type="ECO:0000313" key="2">
    <source>
        <dbReference type="Proteomes" id="UP000323242"/>
    </source>
</evidence>
<evidence type="ECO:0000313" key="1">
    <source>
        <dbReference type="EMBL" id="TYR52503.1"/>
    </source>
</evidence>
<sequence length="174" mass="18647">MLNIGFTPDSDMDIPAGAERAWRDGRIGLATLSATDLRYGWFAYRTDFEVGGHAFLSGAREPLVDTMFTLAHTLRSLYANGSAEIDFTESSYVIRLEVTGDRVTFTPSHRAPAEPPRCAVEDYTAAVRAFVATGTAWLAGNRPAIAANPALHELRTLVSDPAGGDSGGTGDPDR</sequence>
<organism evidence="1 2">
    <name type="scientific">Streptomyces parvus</name>
    <dbReference type="NCBI Taxonomy" id="66428"/>
    <lineage>
        <taxon>Bacteria</taxon>
        <taxon>Bacillati</taxon>
        <taxon>Actinomycetota</taxon>
        <taxon>Actinomycetes</taxon>
        <taxon>Kitasatosporales</taxon>
        <taxon>Streptomycetaceae</taxon>
        <taxon>Streptomyces</taxon>
    </lineage>
</organism>
<reference evidence="1 2" key="1">
    <citation type="submission" date="2019-08" db="EMBL/GenBank/DDBJ databases">
        <title>Draft genome for granaticin producer strain Streptomyces parvus C05.</title>
        <authorList>
            <person name="Gonzalez-Pimentel J.L."/>
        </authorList>
    </citation>
    <scope>NUCLEOTIDE SEQUENCE [LARGE SCALE GENOMIC DNA]</scope>
    <source>
        <strain evidence="1 2">C05</strain>
    </source>
</reference>
<protein>
    <submittedName>
        <fullName evidence="1">Uncharacterized protein</fullName>
    </submittedName>
</protein>
<dbReference type="EMBL" id="VSZQ01000200">
    <property type="protein sequence ID" value="TYR52503.1"/>
    <property type="molecule type" value="Genomic_DNA"/>
</dbReference>
<comment type="caution">
    <text evidence="1">The sequence shown here is derived from an EMBL/GenBank/DDBJ whole genome shotgun (WGS) entry which is preliminary data.</text>
</comment>
<proteinExistence type="predicted"/>
<dbReference type="AlphaFoldDB" id="A0A5D4ILE2"/>
<gene>
    <name evidence="1" type="ORF">FY004_28935</name>
</gene>
<dbReference type="Proteomes" id="UP000323242">
    <property type="component" value="Unassembled WGS sequence"/>
</dbReference>